<protein>
    <recommendedName>
        <fullName evidence="1">Helitron helicase-like domain-containing protein</fullName>
    </recommendedName>
</protein>
<accession>A0A081AXX7</accession>
<comment type="caution">
    <text evidence="2">The sequence shown here is derived from an EMBL/GenBank/DDBJ whole genome shotgun (WGS) entry which is preliminary data.</text>
</comment>
<evidence type="ECO:0000313" key="2">
    <source>
        <dbReference type="EMBL" id="ETO83738.1"/>
    </source>
</evidence>
<feature type="domain" description="Helitron helicase-like" evidence="1">
    <location>
        <begin position="165"/>
        <end position="315"/>
    </location>
</feature>
<dbReference type="Proteomes" id="UP000028582">
    <property type="component" value="Unassembled WGS sequence"/>
</dbReference>
<dbReference type="InterPro" id="IPR025476">
    <property type="entry name" value="Helitron_helicase-like"/>
</dbReference>
<name>A0A081AXX7_PHYNI</name>
<organism evidence="2 3">
    <name type="scientific">Phytophthora nicotianae P1976</name>
    <dbReference type="NCBI Taxonomy" id="1317066"/>
    <lineage>
        <taxon>Eukaryota</taxon>
        <taxon>Sar</taxon>
        <taxon>Stramenopiles</taxon>
        <taxon>Oomycota</taxon>
        <taxon>Peronosporomycetes</taxon>
        <taxon>Peronosporales</taxon>
        <taxon>Peronosporaceae</taxon>
        <taxon>Phytophthora</taxon>
    </lineage>
</organism>
<sequence length="352" mass="39922">MHRVRRQVVDDVLKFYRQHNGLYEMVTVDCSEVSLEAIAETLIYEDVNADVEVSALDADHNRVGGVSDNDVCRVKSDIVERRVVFISDDHELICSERQYVIRTNVSTFIPVWKRSSCEVSTLKFAEDELFMLPSFDYLSVQKMYTQLSLKCQRHPVLFEPYSDIKQDALVKALSEKELLRQGLTTSTRDDESSATDFLKTMRFDQPALFVTLTPNVADSFVIAQYCDVTSVDTLFDAALSEVPGRSALHSANMRNDIVSAKLFMRNMEAFIEHVLGVQPKHMKNKPIDGLFGDVKAYFGMIETQGGGTLHAHFLIWLADAPPNSDAFNRAMGTNTIETSRRSQTALFRRRCH</sequence>
<evidence type="ECO:0000313" key="3">
    <source>
        <dbReference type="Proteomes" id="UP000028582"/>
    </source>
</evidence>
<dbReference type="EMBL" id="ANJA01000434">
    <property type="protein sequence ID" value="ETO83738.1"/>
    <property type="molecule type" value="Genomic_DNA"/>
</dbReference>
<dbReference type="Pfam" id="PF14214">
    <property type="entry name" value="Helitron_like_N"/>
    <property type="match status" value="1"/>
</dbReference>
<proteinExistence type="predicted"/>
<gene>
    <name evidence="2" type="ORF">F444_02287</name>
</gene>
<evidence type="ECO:0000259" key="1">
    <source>
        <dbReference type="Pfam" id="PF14214"/>
    </source>
</evidence>
<reference evidence="2 3" key="1">
    <citation type="submission" date="2013-11" db="EMBL/GenBank/DDBJ databases">
        <title>The Genome Sequence of Phytophthora parasitica P1976.</title>
        <authorList>
            <consortium name="The Broad Institute Genomics Platform"/>
            <person name="Russ C."/>
            <person name="Tyler B."/>
            <person name="Panabieres F."/>
            <person name="Shan W."/>
            <person name="Tripathy S."/>
            <person name="Grunwald N."/>
            <person name="Machado M."/>
            <person name="Johnson C.S."/>
            <person name="Walker B."/>
            <person name="Young S."/>
            <person name="Zeng Q."/>
            <person name="Gargeya S."/>
            <person name="Fitzgerald M."/>
            <person name="Haas B."/>
            <person name="Abouelleil A."/>
            <person name="Allen A.W."/>
            <person name="Alvarado L."/>
            <person name="Arachchi H.M."/>
            <person name="Berlin A.M."/>
            <person name="Chapman S.B."/>
            <person name="Gainer-Dewar J."/>
            <person name="Goldberg J."/>
            <person name="Griggs A."/>
            <person name="Gujja S."/>
            <person name="Hansen M."/>
            <person name="Howarth C."/>
            <person name="Imamovic A."/>
            <person name="Ireland A."/>
            <person name="Larimer J."/>
            <person name="McCowan C."/>
            <person name="Murphy C."/>
            <person name="Pearson M."/>
            <person name="Poon T.W."/>
            <person name="Priest M."/>
            <person name="Roberts A."/>
            <person name="Saif S."/>
            <person name="Shea T."/>
            <person name="Sisk P."/>
            <person name="Sykes S."/>
            <person name="Wortman J."/>
            <person name="Nusbaum C."/>
            <person name="Birren B."/>
        </authorList>
    </citation>
    <scope>NUCLEOTIDE SEQUENCE [LARGE SCALE GENOMIC DNA]</scope>
    <source>
        <strain evidence="2 3">P1976</strain>
    </source>
</reference>
<dbReference type="AlphaFoldDB" id="A0A081AXX7"/>